<keyword evidence="1" id="KW-0812">Transmembrane</keyword>
<dbReference type="Proteomes" id="UP000709295">
    <property type="component" value="Unassembled WGS sequence"/>
</dbReference>
<keyword evidence="3" id="KW-1185">Reference proteome</keyword>
<dbReference type="AlphaFoldDB" id="A0A8J5J6N0"/>
<proteinExistence type="predicted"/>
<comment type="caution">
    <text evidence="2">The sequence shown here is derived from an EMBL/GenBank/DDBJ whole genome shotgun (WGS) entry which is preliminary data.</text>
</comment>
<name>A0A8J5J6N0_9STRA</name>
<evidence type="ECO:0000313" key="2">
    <source>
        <dbReference type="EMBL" id="KAG6960723.1"/>
    </source>
</evidence>
<organism evidence="2 3">
    <name type="scientific">Phytophthora aleatoria</name>
    <dbReference type="NCBI Taxonomy" id="2496075"/>
    <lineage>
        <taxon>Eukaryota</taxon>
        <taxon>Sar</taxon>
        <taxon>Stramenopiles</taxon>
        <taxon>Oomycota</taxon>
        <taxon>Peronosporomycetes</taxon>
        <taxon>Peronosporales</taxon>
        <taxon>Peronosporaceae</taxon>
        <taxon>Phytophthora</taxon>
    </lineage>
</organism>
<feature type="transmembrane region" description="Helical" evidence="1">
    <location>
        <begin position="72"/>
        <end position="92"/>
    </location>
</feature>
<dbReference type="EMBL" id="JAENGY010000542">
    <property type="protein sequence ID" value="KAG6960723.1"/>
    <property type="molecule type" value="Genomic_DNA"/>
</dbReference>
<keyword evidence="1" id="KW-1133">Transmembrane helix</keyword>
<sequence>MQETDMATFLENEGLKASDIRTHSARKRSATLVTSCSNGGLSAAAICIKVGWTLPSVQDTHLRYEAGGDRIVGRYVAGLTISVLLFYLKMFLTLTTSLSSRVVRPTLSDDHPRYRNALFGNAILVSQSKQRVVCRTARPTNRIRPTGVPPHVHLSVSMKNQANQLQQLSLSVKDLAPTVVELLKTEMSSRLNFISPSELCIHCEIVGLVESVRNHLPRNVDPDEPCHHTPSAGPT</sequence>
<evidence type="ECO:0000313" key="3">
    <source>
        <dbReference type="Proteomes" id="UP000709295"/>
    </source>
</evidence>
<protein>
    <submittedName>
        <fullName evidence="2">Uncharacterized protein</fullName>
    </submittedName>
</protein>
<keyword evidence="1" id="KW-0472">Membrane</keyword>
<accession>A0A8J5J6N0</accession>
<gene>
    <name evidence="2" type="ORF">JG688_00009461</name>
</gene>
<evidence type="ECO:0000256" key="1">
    <source>
        <dbReference type="SAM" id="Phobius"/>
    </source>
</evidence>
<reference evidence="2" key="1">
    <citation type="submission" date="2021-01" db="EMBL/GenBank/DDBJ databases">
        <title>Phytophthora aleatoria, a newly-described species from Pinus radiata is distinct from Phytophthora cactorum isolates based on comparative genomics.</title>
        <authorList>
            <person name="Mcdougal R."/>
            <person name="Panda P."/>
            <person name="Williams N."/>
            <person name="Studholme D.J."/>
        </authorList>
    </citation>
    <scope>NUCLEOTIDE SEQUENCE</scope>
    <source>
        <strain evidence="2">NZFS 4037</strain>
    </source>
</reference>